<dbReference type="AlphaFoldDB" id="A0A4C1TQD1"/>
<sequence>MLATSSLLTHVESGRTEKDRRARNKRKARKERENILNDEDNFLFKGKFKAKFLLFSHETKQIAIRRTGAEVERGEAVTTAAPDAAPNTPRRFAGGHPTAFVN</sequence>
<evidence type="ECO:0000313" key="3">
    <source>
        <dbReference type="Proteomes" id="UP000299102"/>
    </source>
</evidence>
<comment type="caution">
    <text evidence="2">The sequence shown here is derived from an EMBL/GenBank/DDBJ whole genome shotgun (WGS) entry which is preliminary data.</text>
</comment>
<gene>
    <name evidence="2" type="ORF">EVAR_9905_1</name>
</gene>
<accession>A0A4C1TQD1</accession>
<dbReference type="EMBL" id="BGZK01000077">
    <property type="protein sequence ID" value="GBP16192.1"/>
    <property type="molecule type" value="Genomic_DNA"/>
</dbReference>
<dbReference type="Proteomes" id="UP000299102">
    <property type="component" value="Unassembled WGS sequence"/>
</dbReference>
<feature type="compositionally biased region" description="Low complexity" evidence="1">
    <location>
        <begin position="76"/>
        <end position="89"/>
    </location>
</feature>
<reference evidence="2 3" key="1">
    <citation type="journal article" date="2019" name="Commun. Biol.">
        <title>The bagworm genome reveals a unique fibroin gene that provides high tensile strength.</title>
        <authorList>
            <person name="Kono N."/>
            <person name="Nakamura H."/>
            <person name="Ohtoshi R."/>
            <person name="Tomita M."/>
            <person name="Numata K."/>
            <person name="Arakawa K."/>
        </authorList>
    </citation>
    <scope>NUCLEOTIDE SEQUENCE [LARGE SCALE GENOMIC DNA]</scope>
</reference>
<proteinExistence type="predicted"/>
<name>A0A4C1TQD1_EUMVA</name>
<feature type="region of interest" description="Disordered" evidence="1">
    <location>
        <begin position="74"/>
        <end position="102"/>
    </location>
</feature>
<evidence type="ECO:0000256" key="1">
    <source>
        <dbReference type="SAM" id="MobiDB-lite"/>
    </source>
</evidence>
<evidence type="ECO:0000313" key="2">
    <source>
        <dbReference type="EMBL" id="GBP16192.1"/>
    </source>
</evidence>
<keyword evidence="3" id="KW-1185">Reference proteome</keyword>
<feature type="region of interest" description="Disordered" evidence="1">
    <location>
        <begin position="1"/>
        <end position="32"/>
    </location>
</feature>
<protein>
    <submittedName>
        <fullName evidence="2">Uncharacterized protein</fullName>
    </submittedName>
</protein>
<organism evidence="2 3">
    <name type="scientific">Eumeta variegata</name>
    <name type="common">Bagworm moth</name>
    <name type="synonym">Eumeta japonica</name>
    <dbReference type="NCBI Taxonomy" id="151549"/>
    <lineage>
        <taxon>Eukaryota</taxon>
        <taxon>Metazoa</taxon>
        <taxon>Ecdysozoa</taxon>
        <taxon>Arthropoda</taxon>
        <taxon>Hexapoda</taxon>
        <taxon>Insecta</taxon>
        <taxon>Pterygota</taxon>
        <taxon>Neoptera</taxon>
        <taxon>Endopterygota</taxon>
        <taxon>Lepidoptera</taxon>
        <taxon>Glossata</taxon>
        <taxon>Ditrysia</taxon>
        <taxon>Tineoidea</taxon>
        <taxon>Psychidae</taxon>
        <taxon>Oiketicinae</taxon>
        <taxon>Eumeta</taxon>
    </lineage>
</organism>